<dbReference type="SUPFAM" id="SSF53335">
    <property type="entry name" value="S-adenosyl-L-methionine-dependent methyltransferases"/>
    <property type="match status" value="1"/>
</dbReference>
<reference evidence="3" key="1">
    <citation type="submission" date="2023-07" db="EMBL/GenBank/DDBJ databases">
        <title>30 novel species of actinomycetes from the DSMZ collection.</title>
        <authorList>
            <person name="Nouioui I."/>
        </authorList>
    </citation>
    <scope>NUCLEOTIDE SEQUENCE [LARGE SCALE GENOMIC DNA]</scope>
    <source>
        <strain evidence="3">DSM 44399</strain>
    </source>
</reference>
<dbReference type="EMBL" id="JAVREH010000008">
    <property type="protein sequence ID" value="MDT0261519.1"/>
    <property type="molecule type" value="Genomic_DNA"/>
</dbReference>
<dbReference type="CDD" id="cd02440">
    <property type="entry name" value="AdoMet_MTases"/>
    <property type="match status" value="1"/>
</dbReference>
<dbReference type="Proteomes" id="UP001183176">
    <property type="component" value="Unassembled WGS sequence"/>
</dbReference>
<keyword evidence="2" id="KW-0808">Transferase</keyword>
<proteinExistence type="predicted"/>
<dbReference type="RefSeq" id="WP_311422673.1">
    <property type="nucleotide sequence ID" value="NZ_JAVREH010000008.1"/>
</dbReference>
<accession>A0ABU2JA56</accession>
<keyword evidence="2" id="KW-0489">Methyltransferase</keyword>
<dbReference type="GO" id="GO:0008168">
    <property type="term" value="F:methyltransferase activity"/>
    <property type="evidence" value="ECO:0007669"/>
    <property type="project" value="UniProtKB-KW"/>
</dbReference>
<comment type="caution">
    <text evidence="2">The sequence shown here is derived from an EMBL/GenBank/DDBJ whole genome shotgun (WGS) entry which is preliminary data.</text>
</comment>
<dbReference type="GO" id="GO:0032259">
    <property type="term" value="P:methylation"/>
    <property type="evidence" value="ECO:0007669"/>
    <property type="project" value="UniProtKB-KW"/>
</dbReference>
<feature type="domain" description="Methyltransferase" evidence="1">
    <location>
        <begin position="42"/>
        <end position="83"/>
    </location>
</feature>
<organism evidence="2 3">
    <name type="scientific">Jatrophihabitans lederbergiae</name>
    <dbReference type="NCBI Taxonomy" id="3075547"/>
    <lineage>
        <taxon>Bacteria</taxon>
        <taxon>Bacillati</taxon>
        <taxon>Actinomycetota</taxon>
        <taxon>Actinomycetes</taxon>
        <taxon>Jatrophihabitantales</taxon>
        <taxon>Jatrophihabitantaceae</taxon>
        <taxon>Jatrophihabitans</taxon>
    </lineage>
</organism>
<sequence>MPTMPRLPRYRLGARVYDVVSMEQLVYRPGRRAAIEALAPGAGARVLDVGCGTGLNLPLLADAVGPAGEIVGVDASAAMLRQAGSGSHDTAGRT</sequence>
<keyword evidence="3" id="KW-1185">Reference proteome</keyword>
<evidence type="ECO:0000313" key="3">
    <source>
        <dbReference type="Proteomes" id="UP001183176"/>
    </source>
</evidence>
<dbReference type="Pfam" id="PF13847">
    <property type="entry name" value="Methyltransf_31"/>
    <property type="match status" value="1"/>
</dbReference>
<dbReference type="InterPro" id="IPR025714">
    <property type="entry name" value="Methyltranfer_dom"/>
</dbReference>
<evidence type="ECO:0000259" key="1">
    <source>
        <dbReference type="Pfam" id="PF13847"/>
    </source>
</evidence>
<evidence type="ECO:0000313" key="2">
    <source>
        <dbReference type="EMBL" id="MDT0261519.1"/>
    </source>
</evidence>
<dbReference type="InterPro" id="IPR029063">
    <property type="entry name" value="SAM-dependent_MTases_sf"/>
</dbReference>
<name>A0ABU2JA56_9ACTN</name>
<protein>
    <submittedName>
        <fullName evidence="2">Methyltransferase domain-containing protein</fullName>
    </submittedName>
</protein>
<dbReference type="Gene3D" id="3.40.50.150">
    <property type="entry name" value="Vaccinia Virus protein VP39"/>
    <property type="match status" value="1"/>
</dbReference>
<gene>
    <name evidence="2" type="ORF">RM423_08945</name>
</gene>